<proteinExistence type="predicted"/>
<dbReference type="EMBL" id="BOMY01000046">
    <property type="protein sequence ID" value="GIF24606.1"/>
    <property type="molecule type" value="Genomic_DNA"/>
</dbReference>
<dbReference type="RefSeq" id="WP_203812457.1">
    <property type="nucleotide sequence ID" value="NZ_BOMY01000046.1"/>
</dbReference>
<protein>
    <submittedName>
        <fullName evidence="2">Uncharacterized protein</fullName>
    </submittedName>
</protein>
<gene>
    <name evidence="2" type="ORF">Ate02nite_73360</name>
</gene>
<keyword evidence="3" id="KW-1185">Reference proteome</keyword>
<name>A0A919TW22_9ACTN</name>
<evidence type="ECO:0000313" key="3">
    <source>
        <dbReference type="Proteomes" id="UP000623608"/>
    </source>
</evidence>
<evidence type="ECO:0000256" key="1">
    <source>
        <dbReference type="SAM" id="MobiDB-lite"/>
    </source>
</evidence>
<feature type="region of interest" description="Disordered" evidence="1">
    <location>
        <begin position="1"/>
        <end position="80"/>
    </location>
</feature>
<sequence length="220" mass="23520">MSRNRRRSTQRAAEIDEQVAELPSPEPLPETNRGRRRSARPAGNAESRPESAEAPHSDRREPPVGALSGQLPHGTDHQPGVIATAAGHYLRQAARDDAPARFGMPAGDVDDAARQVWEIAFGLVVRRRFESETPLVEISRTVATAVHEHAVAGLPILDAEMLVRHALGETVPIGDIDGGILLAVHLLLFASLADELALGDQELDAIIADAEEKAASLVSA</sequence>
<accession>A0A919TW22</accession>
<evidence type="ECO:0000313" key="2">
    <source>
        <dbReference type="EMBL" id="GIF24606.1"/>
    </source>
</evidence>
<dbReference type="Proteomes" id="UP000623608">
    <property type="component" value="Unassembled WGS sequence"/>
</dbReference>
<comment type="caution">
    <text evidence="2">The sequence shown here is derived from an EMBL/GenBank/DDBJ whole genome shotgun (WGS) entry which is preliminary data.</text>
</comment>
<feature type="compositionally biased region" description="Basic and acidic residues" evidence="1">
    <location>
        <begin position="47"/>
        <end position="62"/>
    </location>
</feature>
<dbReference type="AlphaFoldDB" id="A0A919TW22"/>
<organism evidence="2 3">
    <name type="scientific">Paractinoplanes tereljensis</name>
    <dbReference type="NCBI Taxonomy" id="571912"/>
    <lineage>
        <taxon>Bacteria</taxon>
        <taxon>Bacillati</taxon>
        <taxon>Actinomycetota</taxon>
        <taxon>Actinomycetes</taxon>
        <taxon>Micromonosporales</taxon>
        <taxon>Micromonosporaceae</taxon>
        <taxon>Paractinoplanes</taxon>
    </lineage>
</organism>
<reference evidence="2" key="1">
    <citation type="submission" date="2021-01" db="EMBL/GenBank/DDBJ databases">
        <title>Whole genome shotgun sequence of Actinoplanes tereljensis NBRC 105297.</title>
        <authorList>
            <person name="Komaki H."/>
            <person name="Tamura T."/>
        </authorList>
    </citation>
    <scope>NUCLEOTIDE SEQUENCE</scope>
    <source>
        <strain evidence="2">NBRC 105297</strain>
    </source>
</reference>